<keyword evidence="3" id="KW-1185">Reference proteome</keyword>
<feature type="signal peptide" evidence="1">
    <location>
        <begin position="1"/>
        <end position="16"/>
    </location>
</feature>
<comment type="caution">
    <text evidence="2">The sequence shown here is derived from an EMBL/GenBank/DDBJ whole genome shotgun (WGS) entry which is preliminary data.</text>
</comment>
<dbReference type="Proteomes" id="UP001202281">
    <property type="component" value="Unassembled WGS sequence"/>
</dbReference>
<accession>A0ABT0BQS2</accession>
<gene>
    <name evidence="2" type="ORF">MTR66_11370</name>
</gene>
<name>A0ABT0BQS2_9SPHN</name>
<proteinExistence type="predicted"/>
<organism evidence="2 3">
    <name type="scientific">Novosphingobium beihaiensis</name>
    <dbReference type="NCBI Taxonomy" id="2930389"/>
    <lineage>
        <taxon>Bacteria</taxon>
        <taxon>Pseudomonadati</taxon>
        <taxon>Pseudomonadota</taxon>
        <taxon>Alphaproteobacteria</taxon>
        <taxon>Sphingomonadales</taxon>
        <taxon>Sphingomonadaceae</taxon>
        <taxon>Novosphingobium</taxon>
    </lineage>
</organism>
<dbReference type="RefSeq" id="WP_243921030.1">
    <property type="nucleotide sequence ID" value="NZ_JALHLG010000013.1"/>
</dbReference>
<evidence type="ECO:0000313" key="2">
    <source>
        <dbReference type="EMBL" id="MCJ2187408.1"/>
    </source>
</evidence>
<evidence type="ECO:0000313" key="3">
    <source>
        <dbReference type="Proteomes" id="UP001202281"/>
    </source>
</evidence>
<keyword evidence="1" id="KW-0732">Signal</keyword>
<feature type="chain" id="PRO_5045995098" description="Lipoprotein" evidence="1">
    <location>
        <begin position="17"/>
        <end position="100"/>
    </location>
</feature>
<reference evidence="2 3" key="1">
    <citation type="submission" date="2022-04" db="EMBL/GenBank/DDBJ databases">
        <title>Identification of a novel bacterium isolated from mangrove sediments.</title>
        <authorList>
            <person name="Pan X."/>
        </authorList>
    </citation>
    <scope>NUCLEOTIDE SEQUENCE [LARGE SCALE GENOMIC DNA]</scope>
    <source>
        <strain evidence="2 3">B2638</strain>
    </source>
</reference>
<evidence type="ECO:0008006" key="4">
    <source>
        <dbReference type="Google" id="ProtNLM"/>
    </source>
</evidence>
<sequence>MKQAAVLLLAPCAFLAACDSKPPPRPALLSGAKVAAVAAKCGVSARTITVEADKVKFDPAPAMPQAKQACVLGELRARLPHVSIDYAVKIKGQTERETKP</sequence>
<dbReference type="EMBL" id="JALHLG010000013">
    <property type="protein sequence ID" value="MCJ2187408.1"/>
    <property type="molecule type" value="Genomic_DNA"/>
</dbReference>
<dbReference type="PROSITE" id="PS51257">
    <property type="entry name" value="PROKAR_LIPOPROTEIN"/>
    <property type="match status" value="1"/>
</dbReference>
<evidence type="ECO:0000256" key="1">
    <source>
        <dbReference type="SAM" id="SignalP"/>
    </source>
</evidence>
<protein>
    <recommendedName>
        <fullName evidence="4">Lipoprotein</fullName>
    </recommendedName>
</protein>